<keyword evidence="4 11" id="KW-0808">Transferase</keyword>
<reference evidence="13 14" key="1">
    <citation type="submission" date="2016-12" db="EMBL/GenBank/DDBJ databases">
        <authorList>
            <person name="Song W.-J."/>
            <person name="Kurnit D.M."/>
        </authorList>
    </citation>
    <scope>NUCLEOTIDE SEQUENCE [LARGE SCALE GENOMIC DNA]</scope>
    <source>
        <strain evidence="13 14">DSM 18488</strain>
    </source>
</reference>
<evidence type="ECO:0000256" key="6">
    <source>
        <dbReference type="ARBA" id="ARBA00022827"/>
    </source>
</evidence>
<evidence type="ECO:0000256" key="2">
    <source>
        <dbReference type="ARBA" id="ARBA00016337"/>
    </source>
</evidence>
<dbReference type="PANTHER" id="PTHR30040:SF2">
    <property type="entry name" value="FAD:PROTEIN FMN TRANSFERASE"/>
    <property type="match status" value="1"/>
</dbReference>
<evidence type="ECO:0000256" key="4">
    <source>
        <dbReference type="ARBA" id="ARBA00022679"/>
    </source>
</evidence>
<sequence>MTESPSASSKTFNRRTFLQIVAVAGAAGACWQLGLFNGASRLAVARRSQPIMGTYVNLTVYGKNRDACEHAIDTTLARMLALEGKLSRHMATSPVYQLNQSGTLTAPGKELLEVLQLSRTLSEKSDGAFDVTMLPLLALHSEQQYPDPARLQQTKNGVDYQKLMVSETEIRFDAPNMAITLDGIGKGYIVDQGVAALKEQGFQQVYVDAGGDLMVTGSKPDGSPWRIGIMNPRKENTAKPVAFDVTERAVATSGDYFQAFTPDLKNHHIIDPHTGFSSPELASCTVTAPSVMLADGLATAVMVLGRDKGLELLESMDGCEGYLIDKELNSSHTTGFFS</sequence>
<dbReference type="GO" id="GO:0046872">
    <property type="term" value="F:metal ion binding"/>
    <property type="evidence" value="ECO:0007669"/>
    <property type="project" value="UniProtKB-UniRule"/>
</dbReference>
<dbReference type="PROSITE" id="PS51318">
    <property type="entry name" value="TAT"/>
    <property type="match status" value="1"/>
</dbReference>
<keyword evidence="3 11" id="KW-0285">Flavoprotein</keyword>
<accession>A0A1M7Y4H6</accession>
<keyword evidence="6 11" id="KW-0274">FAD</keyword>
<evidence type="ECO:0000256" key="10">
    <source>
        <dbReference type="ARBA" id="ARBA00048540"/>
    </source>
</evidence>
<evidence type="ECO:0000256" key="7">
    <source>
        <dbReference type="ARBA" id="ARBA00022842"/>
    </source>
</evidence>
<keyword evidence="14" id="KW-1185">Reference proteome</keyword>
<keyword evidence="8" id="KW-0411">Iron-sulfur</keyword>
<feature type="binding site" evidence="12">
    <location>
        <position position="299"/>
    </location>
    <ligand>
        <name>Mg(2+)</name>
        <dbReference type="ChEBI" id="CHEBI:18420"/>
    </ligand>
</feature>
<name>A0A1M7Y4H6_9BACT</name>
<dbReference type="Proteomes" id="UP000184603">
    <property type="component" value="Unassembled WGS sequence"/>
</dbReference>
<dbReference type="PANTHER" id="PTHR30040">
    <property type="entry name" value="THIAMINE BIOSYNTHESIS LIPOPROTEIN APBE"/>
    <property type="match status" value="1"/>
</dbReference>
<comment type="similarity">
    <text evidence="11">Belongs to the ApbE family.</text>
</comment>
<feature type="binding site" evidence="12">
    <location>
        <position position="295"/>
    </location>
    <ligand>
        <name>Mg(2+)</name>
        <dbReference type="ChEBI" id="CHEBI:18420"/>
    </ligand>
</feature>
<evidence type="ECO:0000256" key="1">
    <source>
        <dbReference type="ARBA" id="ARBA00011955"/>
    </source>
</evidence>
<dbReference type="PIRSF" id="PIRSF006268">
    <property type="entry name" value="ApbE"/>
    <property type="match status" value="1"/>
</dbReference>
<gene>
    <name evidence="13" type="ORF">SAMN02745220_01788</name>
</gene>
<dbReference type="InterPro" id="IPR006311">
    <property type="entry name" value="TAT_signal"/>
</dbReference>
<keyword evidence="8" id="KW-0408">Iron</keyword>
<keyword evidence="5 11" id="KW-0479">Metal-binding</keyword>
<dbReference type="SUPFAM" id="SSF143631">
    <property type="entry name" value="ApbE-like"/>
    <property type="match status" value="1"/>
</dbReference>
<organism evidence="13 14">
    <name type="scientific">Desulfopila aestuarii DSM 18488</name>
    <dbReference type="NCBI Taxonomy" id="1121416"/>
    <lineage>
        <taxon>Bacteria</taxon>
        <taxon>Pseudomonadati</taxon>
        <taxon>Thermodesulfobacteriota</taxon>
        <taxon>Desulfobulbia</taxon>
        <taxon>Desulfobulbales</taxon>
        <taxon>Desulfocapsaceae</taxon>
        <taxon>Desulfopila</taxon>
    </lineage>
</organism>
<keyword evidence="13" id="KW-0449">Lipoprotein</keyword>
<dbReference type="InterPro" id="IPR003374">
    <property type="entry name" value="ApbE-like_sf"/>
</dbReference>
<evidence type="ECO:0000313" key="14">
    <source>
        <dbReference type="Proteomes" id="UP000184603"/>
    </source>
</evidence>
<dbReference type="Pfam" id="PF02424">
    <property type="entry name" value="ApbE"/>
    <property type="match status" value="1"/>
</dbReference>
<dbReference type="Gene3D" id="3.10.520.10">
    <property type="entry name" value="ApbE-like domains"/>
    <property type="match status" value="1"/>
</dbReference>
<dbReference type="EC" id="2.7.1.180" evidence="1 11"/>
<dbReference type="STRING" id="1121416.SAMN02745220_01788"/>
<dbReference type="RefSeq" id="WP_073613107.1">
    <property type="nucleotide sequence ID" value="NZ_FRFE01000007.1"/>
</dbReference>
<evidence type="ECO:0000256" key="5">
    <source>
        <dbReference type="ARBA" id="ARBA00022723"/>
    </source>
</evidence>
<protein>
    <recommendedName>
        <fullName evidence="2 11">FAD:protein FMN transferase</fullName>
        <ecNumber evidence="1 11">2.7.1.180</ecNumber>
    </recommendedName>
    <alternativeName>
        <fullName evidence="9 11">Flavin transferase</fullName>
    </alternativeName>
</protein>
<evidence type="ECO:0000256" key="8">
    <source>
        <dbReference type="ARBA" id="ARBA00023014"/>
    </source>
</evidence>
<proteinExistence type="inferred from homology"/>
<keyword evidence="7 11" id="KW-0460">Magnesium</keyword>
<evidence type="ECO:0000256" key="9">
    <source>
        <dbReference type="ARBA" id="ARBA00031306"/>
    </source>
</evidence>
<evidence type="ECO:0000256" key="3">
    <source>
        <dbReference type="ARBA" id="ARBA00022630"/>
    </source>
</evidence>
<dbReference type="OrthoDB" id="9778595at2"/>
<dbReference type="GO" id="GO:0016740">
    <property type="term" value="F:transferase activity"/>
    <property type="evidence" value="ECO:0007669"/>
    <property type="project" value="UniProtKB-UniRule"/>
</dbReference>
<comment type="catalytic activity">
    <reaction evidence="10 11">
        <text>L-threonyl-[protein] + FAD = FMN-L-threonyl-[protein] + AMP + H(+)</text>
        <dbReference type="Rhea" id="RHEA:36847"/>
        <dbReference type="Rhea" id="RHEA-COMP:11060"/>
        <dbReference type="Rhea" id="RHEA-COMP:11061"/>
        <dbReference type="ChEBI" id="CHEBI:15378"/>
        <dbReference type="ChEBI" id="CHEBI:30013"/>
        <dbReference type="ChEBI" id="CHEBI:57692"/>
        <dbReference type="ChEBI" id="CHEBI:74257"/>
        <dbReference type="ChEBI" id="CHEBI:456215"/>
        <dbReference type="EC" id="2.7.1.180"/>
    </reaction>
</comment>
<dbReference type="GO" id="GO:0051536">
    <property type="term" value="F:iron-sulfur cluster binding"/>
    <property type="evidence" value="ECO:0007669"/>
    <property type="project" value="UniProtKB-KW"/>
</dbReference>
<evidence type="ECO:0000313" key="13">
    <source>
        <dbReference type="EMBL" id="SHO47217.1"/>
    </source>
</evidence>
<evidence type="ECO:0000256" key="12">
    <source>
        <dbReference type="PIRSR" id="PIRSR006268-2"/>
    </source>
</evidence>
<evidence type="ECO:0000256" key="11">
    <source>
        <dbReference type="PIRNR" id="PIRNR006268"/>
    </source>
</evidence>
<feature type="binding site" evidence="12">
    <location>
        <position position="183"/>
    </location>
    <ligand>
        <name>Mg(2+)</name>
        <dbReference type="ChEBI" id="CHEBI:18420"/>
    </ligand>
</feature>
<dbReference type="AlphaFoldDB" id="A0A1M7Y4H6"/>
<dbReference type="InterPro" id="IPR024932">
    <property type="entry name" value="ApbE"/>
</dbReference>
<comment type="cofactor">
    <cofactor evidence="12">
        <name>Mg(2+)</name>
        <dbReference type="ChEBI" id="CHEBI:18420"/>
    </cofactor>
    <cofactor evidence="12">
        <name>Mn(2+)</name>
        <dbReference type="ChEBI" id="CHEBI:29035"/>
    </cofactor>
    <text evidence="12">Magnesium. Can also use manganese.</text>
</comment>
<dbReference type="EMBL" id="FRFE01000007">
    <property type="protein sequence ID" value="SHO47217.1"/>
    <property type="molecule type" value="Genomic_DNA"/>
</dbReference>